<evidence type="ECO:0000256" key="1">
    <source>
        <dbReference type="ARBA" id="ARBA00004123"/>
    </source>
</evidence>
<evidence type="ECO:0000256" key="3">
    <source>
        <dbReference type="ARBA" id="ARBA00008442"/>
    </source>
</evidence>
<dbReference type="PANTHER" id="PTHR14513">
    <property type="entry name" value="PROTECTION OF TELOMERES 1"/>
    <property type="match status" value="1"/>
</dbReference>
<protein>
    <submittedName>
        <fullName evidence="10">Uncharacterized protein</fullName>
    </submittedName>
</protein>
<dbReference type="SUPFAM" id="SSF50249">
    <property type="entry name" value="Nucleic acid-binding proteins"/>
    <property type="match status" value="1"/>
</dbReference>
<name>A0ABN9L6J0_9NEOB</name>
<evidence type="ECO:0000259" key="9">
    <source>
        <dbReference type="Pfam" id="PF21375"/>
    </source>
</evidence>
<evidence type="ECO:0000256" key="6">
    <source>
        <dbReference type="ARBA" id="ARBA00023125"/>
    </source>
</evidence>
<evidence type="ECO:0000259" key="8">
    <source>
        <dbReference type="Pfam" id="PF16686"/>
    </source>
</evidence>
<feature type="domain" description="Protection of telomeres protein 1 C-terminal insertion" evidence="9">
    <location>
        <begin position="212"/>
        <end position="272"/>
    </location>
</feature>
<gene>
    <name evidence="10" type="ORF">RIMI_LOCUS4772523</name>
</gene>
<evidence type="ECO:0000313" key="10">
    <source>
        <dbReference type="EMBL" id="CAJ0931598.1"/>
    </source>
</evidence>
<dbReference type="Gene3D" id="2.40.50.140">
    <property type="entry name" value="Nucleic acid-binding proteins"/>
    <property type="match status" value="1"/>
</dbReference>
<keyword evidence="5" id="KW-0779">Telomere</keyword>
<comment type="subcellular location">
    <subcellularLocation>
        <location evidence="2">Chromosome</location>
        <location evidence="2">Telomere</location>
    </subcellularLocation>
    <subcellularLocation>
        <location evidence="1">Nucleus</location>
    </subcellularLocation>
</comment>
<dbReference type="Pfam" id="PF16686">
    <property type="entry name" value="POT1PC"/>
    <property type="match status" value="1"/>
</dbReference>
<evidence type="ECO:0000256" key="7">
    <source>
        <dbReference type="ARBA" id="ARBA00023242"/>
    </source>
</evidence>
<dbReference type="EMBL" id="CAUEEQ010007833">
    <property type="protein sequence ID" value="CAJ0931598.1"/>
    <property type="molecule type" value="Genomic_DNA"/>
</dbReference>
<keyword evidence="4" id="KW-0158">Chromosome</keyword>
<evidence type="ECO:0000256" key="4">
    <source>
        <dbReference type="ARBA" id="ARBA00022454"/>
    </source>
</evidence>
<dbReference type="InterPro" id="IPR032042">
    <property type="entry name" value="POT1PC"/>
</dbReference>
<keyword evidence="11" id="KW-1185">Reference proteome</keyword>
<keyword evidence="7" id="KW-0539">Nucleus</keyword>
<dbReference type="Proteomes" id="UP001176940">
    <property type="component" value="Unassembled WGS sequence"/>
</dbReference>
<comment type="similarity">
    <text evidence="3">Belongs to the telombin family.</text>
</comment>
<evidence type="ECO:0000256" key="5">
    <source>
        <dbReference type="ARBA" id="ARBA00022895"/>
    </source>
</evidence>
<sequence>VWDGTKCVSRSWKVLVEDGALIGDKDCISRLQNISIDILVYDNHVELAKSLKIRSYVVIHNIHAKLHSAANVIQGHDTYVEFHLHGGTGYGRGISVPPEDDSDVKELQKVLDAVDLKETQPLFEASTSDSQLGQMSAPFDALERCQQLSVTVLPAYQQWRITSLASIIKSKAPQKFRIRARLRSFLPQHLYQSLKLHCSTCNSLLDAPDEHSLNNIFEDRFNGSPNTNTPSTPWYQSASWKMGNLDDRAVAIHFVKKCDILQSPEDSLIMVE</sequence>
<dbReference type="InterPro" id="IPR012340">
    <property type="entry name" value="NA-bd_OB-fold"/>
</dbReference>
<keyword evidence="6" id="KW-0238">DNA-binding</keyword>
<reference evidence="10" key="1">
    <citation type="submission" date="2023-07" db="EMBL/GenBank/DDBJ databases">
        <authorList>
            <person name="Stuckert A."/>
        </authorList>
    </citation>
    <scope>NUCLEOTIDE SEQUENCE</scope>
</reference>
<proteinExistence type="inferred from homology"/>
<dbReference type="Pfam" id="PF21375">
    <property type="entry name" value="POT1_C_insert"/>
    <property type="match status" value="1"/>
</dbReference>
<accession>A0ABN9L6J0</accession>
<dbReference type="InterPro" id="IPR048953">
    <property type="entry name" value="POT1_C_insert"/>
</dbReference>
<dbReference type="PANTHER" id="PTHR14513:SF0">
    <property type="entry name" value="PROTECTION OF TELOMERES PROTEIN 1"/>
    <property type="match status" value="1"/>
</dbReference>
<organism evidence="10 11">
    <name type="scientific">Ranitomeya imitator</name>
    <name type="common">mimic poison frog</name>
    <dbReference type="NCBI Taxonomy" id="111125"/>
    <lineage>
        <taxon>Eukaryota</taxon>
        <taxon>Metazoa</taxon>
        <taxon>Chordata</taxon>
        <taxon>Craniata</taxon>
        <taxon>Vertebrata</taxon>
        <taxon>Euteleostomi</taxon>
        <taxon>Amphibia</taxon>
        <taxon>Batrachia</taxon>
        <taxon>Anura</taxon>
        <taxon>Neobatrachia</taxon>
        <taxon>Hyloidea</taxon>
        <taxon>Dendrobatidae</taxon>
        <taxon>Dendrobatinae</taxon>
        <taxon>Ranitomeya</taxon>
    </lineage>
</organism>
<feature type="domain" description="Protection of telomeres protein 1 ssDNA-binding" evidence="8">
    <location>
        <begin position="1"/>
        <end position="115"/>
    </location>
</feature>
<feature type="non-terminal residue" evidence="10">
    <location>
        <position position="1"/>
    </location>
</feature>
<evidence type="ECO:0000256" key="2">
    <source>
        <dbReference type="ARBA" id="ARBA00004574"/>
    </source>
</evidence>
<comment type="caution">
    <text evidence="10">The sequence shown here is derived from an EMBL/GenBank/DDBJ whole genome shotgun (WGS) entry which is preliminary data.</text>
</comment>
<dbReference type="InterPro" id="IPR028389">
    <property type="entry name" value="POT1"/>
</dbReference>
<evidence type="ECO:0000313" key="11">
    <source>
        <dbReference type="Proteomes" id="UP001176940"/>
    </source>
</evidence>
<feature type="non-terminal residue" evidence="10">
    <location>
        <position position="272"/>
    </location>
</feature>